<feature type="compositionally biased region" description="Basic residues" evidence="1">
    <location>
        <begin position="592"/>
        <end position="602"/>
    </location>
</feature>
<sequence length="847" mass="95395">MLDRLAINTAAQVLEIWSYIQSQIDCVDLPILRALIAEHQDFLMTISGARAPQVLRLSITIEALSTETIIYGSELVALRDKMFCVVTRIKDGWIAFLSWPDMTSLSKLRVAMANYDDILCDLETQQRLIVEDAAIHVKIKRKRSPSPGASHKQCSDWQQPASEHFKPTTPPLKRQDCRDEVFRGLVAMAYPQRKRIDHIMQPAAGELYLVYHTQSWCWLVALVLPHTNLRDAGIPGTIESLGLLKRMPTSISFNAKTQRFEWRTGGENGRPFTCIQMFPVAYFASIRFPDSRAMGWVRADQLRAFDVSCVNPSSIPYYSFVRSFLERRTASRTRMSWIGPTSPDKQPVDHDGQRPSGCNNPAKNESKTHFPAARANSRQQFRATRSGSFLCAVPPGTKGSGDYHIFDKPLVPASITNPTVPRRTYSNGGVGYASPMCSPCPVETPGCYGLPYVNSNKPKLKTESLPSFQSTFKGVPGTLFGLFKWPELTEPSQRVLSKLSGIYGPGEVAEPMDIDNESFEIDGWVAMDIDSEPTQNDLPKIEGPMDLNTEPVLMRREDNAFSNAEPIDNQDTVAWTLVKTTFENNAFGKPSRGNKKLKRARTRRDGVNKLSRRKPKKQLEMSTGADVKRHVLTHHQKRQLSELSKREVRKIAKRKLRRITSIYHRLIGCEPLDSFADNCEKTIPDWISLLRKTALPSFINSSHPSILTAFEAVDNVICGTQGTYLLRRLAYVQLMRLFTWLEALIKSERESGKIVGKQGCGDASIAIDIYMGAQQSHLHPDNLRRELKERKRAGGIWRDLSGPSPLFTMVYSQASESVMYEQHPFSQNNDYTNYLQEMTPGKGAAQS</sequence>
<dbReference type="EMBL" id="JAAOAQ010000668">
    <property type="protein sequence ID" value="KAF5537784.1"/>
    <property type="molecule type" value="Genomic_DNA"/>
</dbReference>
<reference evidence="2 3" key="1">
    <citation type="submission" date="2020-05" db="EMBL/GenBank/DDBJ databases">
        <title>Identification and distribution of gene clusters putatively required for synthesis of sphingolipid metabolism inhibitors in phylogenetically diverse species of the filamentous fungus Fusarium.</title>
        <authorList>
            <person name="Kim H.-S."/>
            <person name="Busman M."/>
            <person name="Brown D.W."/>
            <person name="Divon H."/>
            <person name="Uhlig S."/>
            <person name="Proctor R.H."/>
        </authorList>
    </citation>
    <scope>NUCLEOTIDE SEQUENCE [LARGE SCALE GENOMIC DNA]</scope>
    <source>
        <strain evidence="2 3">NRRL 13617</strain>
    </source>
</reference>
<name>A0A8H5IJ38_9HYPO</name>
<comment type="caution">
    <text evidence="2">The sequence shown here is derived from an EMBL/GenBank/DDBJ whole genome shotgun (WGS) entry which is preliminary data.</text>
</comment>
<keyword evidence="3" id="KW-1185">Reference proteome</keyword>
<dbReference type="AlphaFoldDB" id="A0A8H5IJ38"/>
<evidence type="ECO:0000313" key="2">
    <source>
        <dbReference type="EMBL" id="KAF5537784.1"/>
    </source>
</evidence>
<evidence type="ECO:0000256" key="1">
    <source>
        <dbReference type="SAM" id="MobiDB-lite"/>
    </source>
</evidence>
<feature type="region of interest" description="Disordered" evidence="1">
    <location>
        <begin position="141"/>
        <end position="171"/>
    </location>
</feature>
<feature type="region of interest" description="Disordered" evidence="1">
    <location>
        <begin position="586"/>
        <end position="622"/>
    </location>
</feature>
<organism evidence="2 3">
    <name type="scientific">Fusarium phyllophilum</name>
    <dbReference type="NCBI Taxonomy" id="47803"/>
    <lineage>
        <taxon>Eukaryota</taxon>
        <taxon>Fungi</taxon>
        <taxon>Dikarya</taxon>
        <taxon>Ascomycota</taxon>
        <taxon>Pezizomycotina</taxon>
        <taxon>Sordariomycetes</taxon>
        <taxon>Hypocreomycetidae</taxon>
        <taxon>Hypocreales</taxon>
        <taxon>Nectriaceae</taxon>
        <taxon>Fusarium</taxon>
        <taxon>Fusarium fujikuroi species complex</taxon>
    </lineage>
</organism>
<feature type="region of interest" description="Disordered" evidence="1">
    <location>
        <begin position="335"/>
        <end position="381"/>
    </location>
</feature>
<gene>
    <name evidence="2" type="ORF">FPHYL_12693</name>
</gene>
<evidence type="ECO:0000313" key="3">
    <source>
        <dbReference type="Proteomes" id="UP000582016"/>
    </source>
</evidence>
<accession>A0A8H5IJ38</accession>
<proteinExistence type="predicted"/>
<dbReference type="Proteomes" id="UP000582016">
    <property type="component" value="Unassembled WGS sequence"/>
</dbReference>
<dbReference type="OrthoDB" id="5242801at2759"/>
<protein>
    <submittedName>
        <fullName evidence="2">Uncharacterized protein</fullName>
    </submittedName>
</protein>